<dbReference type="OrthoDB" id="335825at2"/>
<dbReference type="RefSeq" id="WP_100706055.1">
    <property type="nucleotide sequence ID" value="NZ_NPDL01000003.1"/>
</dbReference>
<proteinExistence type="predicted"/>
<reference evidence="2 3" key="1">
    <citation type="submission" date="2017-07" db="EMBL/GenBank/DDBJ databases">
        <title>Leptospira spp. isolated from tropical soils.</title>
        <authorList>
            <person name="Thibeaux R."/>
            <person name="Iraola G."/>
            <person name="Ferres I."/>
            <person name="Bierque E."/>
            <person name="Girault D."/>
            <person name="Soupe-Gilbert M.-E."/>
            <person name="Picardeau M."/>
            <person name="Goarant C."/>
        </authorList>
    </citation>
    <scope>NUCLEOTIDE SEQUENCE [LARGE SCALE GENOMIC DNA]</scope>
    <source>
        <strain evidence="2 3">MCA1-C-A1</strain>
    </source>
</reference>
<gene>
    <name evidence="2" type="ORF">CH357_07135</name>
</gene>
<dbReference type="Pfam" id="PF13470">
    <property type="entry name" value="PIN_3"/>
    <property type="match status" value="1"/>
</dbReference>
<dbReference type="PANTHER" id="PTHR34610:SF3">
    <property type="entry name" value="SSL7007 PROTEIN"/>
    <property type="match status" value="1"/>
</dbReference>
<evidence type="ECO:0000259" key="1">
    <source>
        <dbReference type="SMART" id="SM00670"/>
    </source>
</evidence>
<dbReference type="InterPro" id="IPR002850">
    <property type="entry name" value="PIN_toxin-like"/>
</dbReference>
<dbReference type="SMART" id="SM00670">
    <property type="entry name" value="PINc"/>
    <property type="match status" value="1"/>
</dbReference>
<dbReference type="Gene3D" id="3.40.50.1010">
    <property type="entry name" value="5'-nuclease"/>
    <property type="match status" value="1"/>
</dbReference>
<dbReference type="Proteomes" id="UP000232196">
    <property type="component" value="Unassembled WGS sequence"/>
</dbReference>
<dbReference type="NCBIfam" id="TIGR00305">
    <property type="entry name" value="putative toxin-antitoxin system toxin component, PIN family"/>
    <property type="match status" value="1"/>
</dbReference>
<dbReference type="EMBL" id="NPDN01000003">
    <property type="protein sequence ID" value="PJZ26266.1"/>
    <property type="molecule type" value="Genomic_DNA"/>
</dbReference>
<evidence type="ECO:0000313" key="2">
    <source>
        <dbReference type="EMBL" id="PJZ26266.1"/>
    </source>
</evidence>
<keyword evidence="3" id="KW-1185">Reference proteome</keyword>
<dbReference type="SUPFAM" id="SSF88723">
    <property type="entry name" value="PIN domain-like"/>
    <property type="match status" value="1"/>
</dbReference>
<protein>
    <submittedName>
        <fullName evidence="2">Putative toxin-antitoxin system toxin component, PIN family</fullName>
    </submittedName>
</protein>
<dbReference type="AlphaFoldDB" id="A0A2M9XF05"/>
<evidence type="ECO:0000313" key="3">
    <source>
        <dbReference type="Proteomes" id="UP000232196"/>
    </source>
</evidence>
<name>A0A2M9XF05_9LEPT</name>
<comment type="caution">
    <text evidence="2">The sequence shown here is derived from an EMBL/GenBank/DDBJ whole genome shotgun (WGS) entry which is preliminary data.</text>
</comment>
<feature type="domain" description="PIN" evidence="1">
    <location>
        <begin position="1"/>
        <end position="111"/>
    </location>
</feature>
<sequence>MKIVLDTNVLLSSYLFQGYTAEVFDHVWLNHEIIVSEWILEEFREVCSRKFKIKDKEILEVLDHLKSGAKVYQPKGLPPKVSADPDDDNILHIAVFSKADWILSGDSDLLKLKQFQKIEIISPREYKLKFLV</sequence>
<organism evidence="2 3">
    <name type="scientific">Leptospira hartskeerlii</name>
    <dbReference type="NCBI Taxonomy" id="2023177"/>
    <lineage>
        <taxon>Bacteria</taxon>
        <taxon>Pseudomonadati</taxon>
        <taxon>Spirochaetota</taxon>
        <taxon>Spirochaetia</taxon>
        <taxon>Leptospirales</taxon>
        <taxon>Leptospiraceae</taxon>
        <taxon>Leptospira</taxon>
    </lineage>
</organism>
<accession>A0A2M9XF05</accession>
<dbReference type="InterPro" id="IPR029060">
    <property type="entry name" value="PIN-like_dom_sf"/>
</dbReference>
<dbReference type="PANTHER" id="PTHR34610">
    <property type="entry name" value="SSL7007 PROTEIN"/>
    <property type="match status" value="1"/>
</dbReference>
<dbReference type="InterPro" id="IPR002716">
    <property type="entry name" value="PIN_dom"/>
</dbReference>